<gene>
    <name evidence="2" type="ORF">NLJ89_g3006</name>
</gene>
<name>A0A9W8KAF9_9AGAR</name>
<accession>A0A9W8KAF9</accession>
<dbReference type="EMBL" id="JANKHO010000204">
    <property type="protein sequence ID" value="KAJ3513328.1"/>
    <property type="molecule type" value="Genomic_DNA"/>
</dbReference>
<protein>
    <submittedName>
        <fullName evidence="2">Uncharacterized protein</fullName>
    </submittedName>
</protein>
<feature type="region of interest" description="Disordered" evidence="1">
    <location>
        <begin position="373"/>
        <end position="396"/>
    </location>
</feature>
<feature type="compositionally biased region" description="Polar residues" evidence="1">
    <location>
        <begin position="105"/>
        <end position="115"/>
    </location>
</feature>
<feature type="compositionally biased region" description="Basic and acidic residues" evidence="1">
    <location>
        <begin position="57"/>
        <end position="71"/>
    </location>
</feature>
<feature type="region of interest" description="Disordered" evidence="1">
    <location>
        <begin position="1"/>
        <end position="180"/>
    </location>
</feature>
<dbReference type="Proteomes" id="UP001148786">
    <property type="component" value="Unassembled WGS sequence"/>
</dbReference>
<feature type="compositionally biased region" description="Low complexity" evidence="1">
    <location>
        <begin position="1"/>
        <end position="19"/>
    </location>
</feature>
<feature type="compositionally biased region" description="Polar residues" evidence="1">
    <location>
        <begin position="145"/>
        <end position="161"/>
    </location>
</feature>
<feature type="compositionally biased region" description="Gly residues" evidence="1">
    <location>
        <begin position="43"/>
        <end position="53"/>
    </location>
</feature>
<evidence type="ECO:0000256" key="1">
    <source>
        <dbReference type="SAM" id="MobiDB-lite"/>
    </source>
</evidence>
<reference evidence="2" key="1">
    <citation type="submission" date="2022-07" db="EMBL/GenBank/DDBJ databases">
        <title>Genome Sequence of Agrocybe chaxingu.</title>
        <authorList>
            <person name="Buettner E."/>
        </authorList>
    </citation>
    <scope>NUCLEOTIDE SEQUENCE</scope>
    <source>
        <strain evidence="2">MP-N11</strain>
    </source>
</reference>
<keyword evidence="3" id="KW-1185">Reference proteome</keyword>
<proteinExistence type="predicted"/>
<organism evidence="2 3">
    <name type="scientific">Agrocybe chaxingu</name>
    <dbReference type="NCBI Taxonomy" id="84603"/>
    <lineage>
        <taxon>Eukaryota</taxon>
        <taxon>Fungi</taxon>
        <taxon>Dikarya</taxon>
        <taxon>Basidiomycota</taxon>
        <taxon>Agaricomycotina</taxon>
        <taxon>Agaricomycetes</taxon>
        <taxon>Agaricomycetidae</taxon>
        <taxon>Agaricales</taxon>
        <taxon>Agaricineae</taxon>
        <taxon>Strophariaceae</taxon>
        <taxon>Agrocybe</taxon>
    </lineage>
</organism>
<comment type="caution">
    <text evidence="2">The sequence shown here is derived from an EMBL/GenBank/DDBJ whole genome shotgun (WGS) entry which is preliminary data.</text>
</comment>
<dbReference type="AlphaFoldDB" id="A0A9W8KAF9"/>
<evidence type="ECO:0000313" key="3">
    <source>
        <dbReference type="Proteomes" id="UP001148786"/>
    </source>
</evidence>
<evidence type="ECO:0000313" key="2">
    <source>
        <dbReference type="EMBL" id="KAJ3513328.1"/>
    </source>
</evidence>
<sequence>MATPASGPSHPSTSSNSAPRWGRSGEPGSAFNGLSRGGRGRGRGGGPRGGRGGRNNSSKDSKPEDNQRPPKFDNPPPTPGPATKSSSQPTATVSEPNNDKPAPSTPANRAASSHPSVPLFQPRPTVPLFPVSSGHMFPTPEAPSPRTSNAPRSSLPHSASNPAPIDMGDNVNVPTPQPNDQASYLRTVVHLTEERFGDLRAQIAANTLALETQMSDIRHDLDSVTTSSSKKGKRKLPRCETLDHPYRLQFMEHLGAHLLYLLKITKKAKLSTIAPPTDAEVAAFNARAPGAIRITETNWRYDFSRKCTEAFNREGIAVFAESFMRLVGQGWYAVPKPLPPPFRNENVVATAFISQLPYLRRLYRVKEVDEALDNSGKPSRSRGRRKNALTADRLSITNSDPELRGHRAIMKAGGKAAFIDVFGQGGARGILRGSIAALMSLSPERDNGASKRLQIGEEEKLVVGLMTQKELL</sequence>
<feature type="compositionally biased region" description="Polar residues" evidence="1">
    <location>
        <begin position="83"/>
        <end position="96"/>
    </location>
</feature>